<accession>A0A2T6AVH2</accession>
<evidence type="ECO:0000259" key="2">
    <source>
        <dbReference type="Pfam" id="PF12697"/>
    </source>
</evidence>
<dbReference type="AlphaFoldDB" id="A0A2T6AVH2"/>
<dbReference type="PANTHER" id="PTHR43689">
    <property type="entry name" value="HYDROLASE"/>
    <property type="match status" value="1"/>
</dbReference>
<dbReference type="Proteomes" id="UP000244069">
    <property type="component" value="Unassembled WGS sequence"/>
</dbReference>
<keyword evidence="4" id="KW-1185">Reference proteome</keyword>
<reference evidence="3 4" key="1">
    <citation type="submission" date="2018-04" db="EMBL/GenBank/DDBJ databases">
        <title>Genomic Encyclopedia of Archaeal and Bacterial Type Strains, Phase II (KMG-II): from individual species to whole genera.</title>
        <authorList>
            <person name="Goeker M."/>
        </authorList>
    </citation>
    <scope>NUCLEOTIDE SEQUENCE [LARGE SCALE GENOMIC DNA]</scope>
    <source>
        <strain evidence="3 4">DSM 29329</strain>
    </source>
</reference>
<feature type="chain" id="PRO_5015483080" evidence="1">
    <location>
        <begin position="17"/>
        <end position="325"/>
    </location>
</feature>
<dbReference type="Gene3D" id="3.40.50.1820">
    <property type="entry name" value="alpha/beta hydrolase"/>
    <property type="match status" value="1"/>
</dbReference>
<evidence type="ECO:0000256" key="1">
    <source>
        <dbReference type="SAM" id="SignalP"/>
    </source>
</evidence>
<dbReference type="PANTHER" id="PTHR43689:SF8">
    <property type="entry name" value="ALPHA_BETA-HYDROLASES SUPERFAMILY PROTEIN"/>
    <property type="match status" value="1"/>
</dbReference>
<keyword evidence="1" id="KW-0732">Signal</keyword>
<proteinExistence type="predicted"/>
<feature type="signal peptide" evidence="1">
    <location>
        <begin position="1"/>
        <end position="16"/>
    </location>
</feature>
<dbReference type="InterPro" id="IPR029058">
    <property type="entry name" value="AB_hydrolase_fold"/>
</dbReference>
<gene>
    <name evidence="3" type="ORF">C8N44_111145</name>
</gene>
<name>A0A2T6AVH2_9RHOB</name>
<dbReference type="Pfam" id="PF12697">
    <property type="entry name" value="Abhydrolase_6"/>
    <property type="match status" value="1"/>
</dbReference>
<dbReference type="InterPro" id="IPR000073">
    <property type="entry name" value="AB_hydrolase_1"/>
</dbReference>
<sequence length="325" mass="34369">MTFKLWIAFSALIVLAGCGALIDQRASRAEAEAERRWPPVGQFVEVDGTPVHFVQAGRGPDLVLIHGAGGNLRDFTFSLMERLAEDYRVTAFDRPGLGYTGRAGARYTGAFNSRAESPQVQADLLAAAAGQLGVESPVVLGHSYGGSVAMAWGLDHEAAALVSVSGAIMPWPGSLGAQYKVLGSSLGGAAVPPFATAFVDPMNTEDVLAGIFAPQSVPEGYLEHVGPGLTLRRETLRANARQVNGLRPHLVEMSKRYEDLQIPVELIHGDADTTVGLEIHSAAAVEVLPDAELTVLPGVGHMPHHAREGAVVEAVHRAARRAGLR</sequence>
<dbReference type="SUPFAM" id="SSF53474">
    <property type="entry name" value="alpha/beta-Hydrolases"/>
    <property type="match status" value="1"/>
</dbReference>
<dbReference type="RefSeq" id="WP_107976261.1">
    <property type="nucleotide sequence ID" value="NZ_BMEZ01000013.1"/>
</dbReference>
<dbReference type="PROSITE" id="PS51257">
    <property type="entry name" value="PROKAR_LIPOPROTEIN"/>
    <property type="match status" value="1"/>
</dbReference>
<evidence type="ECO:0000313" key="4">
    <source>
        <dbReference type="Proteomes" id="UP000244069"/>
    </source>
</evidence>
<feature type="domain" description="AB hydrolase-1" evidence="2">
    <location>
        <begin position="62"/>
        <end position="314"/>
    </location>
</feature>
<dbReference type="OrthoDB" id="9815441at2"/>
<comment type="caution">
    <text evidence="3">The sequence shown here is derived from an EMBL/GenBank/DDBJ whole genome shotgun (WGS) entry which is preliminary data.</text>
</comment>
<dbReference type="PRINTS" id="PR00111">
    <property type="entry name" value="ABHYDROLASE"/>
</dbReference>
<protein>
    <submittedName>
        <fullName evidence="3">Pimeloyl-ACP methyl ester carboxylesterase</fullName>
    </submittedName>
</protein>
<organism evidence="3 4">
    <name type="scientific">Allosediminivita pacifica</name>
    <dbReference type="NCBI Taxonomy" id="1267769"/>
    <lineage>
        <taxon>Bacteria</taxon>
        <taxon>Pseudomonadati</taxon>
        <taxon>Pseudomonadota</taxon>
        <taxon>Alphaproteobacteria</taxon>
        <taxon>Rhodobacterales</taxon>
        <taxon>Paracoccaceae</taxon>
        <taxon>Allosediminivita</taxon>
    </lineage>
</organism>
<evidence type="ECO:0000313" key="3">
    <source>
        <dbReference type="EMBL" id="PTX47814.1"/>
    </source>
</evidence>
<dbReference type="EMBL" id="QBKN01000011">
    <property type="protein sequence ID" value="PTX47814.1"/>
    <property type="molecule type" value="Genomic_DNA"/>
</dbReference>